<feature type="transmembrane region" description="Helical" evidence="9">
    <location>
        <begin position="104"/>
        <end position="123"/>
    </location>
</feature>
<dbReference type="Gene3D" id="1.10.3720.10">
    <property type="entry name" value="MetI-like"/>
    <property type="match status" value="1"/>
</dbReference>
<keyword evidence="3 9" id="KW-0813">Transport</keyword>
<dbReference type="Pfam" id="PF00528">
    <property type="entry name" value="BPD_transp_1"/>
    <property type="match status" value="1"/>
</dbReference>
<evidence type="ECO:0000256" key="1">
    <source>
        <dbReference type="ARBA" id="ARBA00004429"/>
    </source>
</evidence>
<protein>
    <submittedName>
        <fullName evidence="11">L-cystine transport system permease protein TcyB</fullName>
    </submittedName>
</protein>
<dbReference type="OrthoDB" id="9774451at2"/>
<dbReference type="eggNOG" id="COG0765">
    <property type="taxonomic scope" value="Bacteria"/>
</dbReference>
<keyword evidence="8 9" id="KW-0472">Membrane</keyword>
<evidence type="ECO:0000256" key="9">
    <source>
        <dbReference type="RuleBase" id="RU363032"/>
    </source>
</evidence>
<feature type="transmembrane region" description="Helical" evidence="9">
    <location>
        <begin position="204"/>
        <end position="223"/>
    </location>
</feature>
<dbReference type="NCBIfam" id="TIGR01726">
    <property type="entry name" value="HEQRo_perm_3TM"/>
    <property type="match status" value="1"/>
</dbReference>
<dbReference type="GO" id="GO:0022857">
    <property type="term" value="F:transmembrane transporter activity"/>
    <property type="evidence" value="ECO:0007669"/>
    <property type="project" value="InterPro"/>
</dbReference>
<dbReference type="SUPFAM" id="SSF161098">
    <property type="entry name" value="MetI-like"/>
    <property type="match status" value="1"/>
</dbReference>
<dbReference type="PROSITE" id="PS50928">
    <property type="entry name" value="ABC_TM1"/>
    <property type="match status" value="1"/>
</dbReference>
<dbReference type="CDD" id="cd06261">
    <property type="entry name" value="TM_PBP2"/>
    <property type="match status" value="1"/>
</dbReference>
<comment type="similarity">
    <text evidence="2">Belongs to the binding-protein-dependent transport system permease family. HisMQ subfamily.</text>
</comment>
<evidence type="ECO:0000259" key="10">
    <source>
        <dbReference type="PROSITE" id="PS50928"/>
    </source>
</evidence>
<feature type="domain" description="ABC transmembrane type-1" evidence="10">
    <location>
        <begin position="12"/>
        <end position="222"/>
    </location>
</feature>
<dbReference type="RefSeq" id="WP_015709105.1">
    <property type="nucleotide sequence ID" value="NC_015578.1"/>
</dbReference>
<reference evidence="12" key="1">
    <citation type="submission" date="2009-12" db="EMBL/GenBank/DDBJ databases">
        <title>Complete sequence of Treponema primitia strain ZAS-2.</title>
        <authorList>
            <person name="Tetu S.G."/>
            <person name="Matson E."/>
            <person name="Ren Q."/>
            <person name="Seshadri R."/>
            <person name="Elbourne L."/>
            <person name="Hassan K.A."/>
            <person name="Durkin A."/>
            <person name="Radune D."/>
            <person name="Mohamoud Y."/>
            <person name="Shay R."/>
            <person name="Jin S."/>
            <person name="Zhang X."/>
            <person name="Lucey K."/>
            <person name="Ballor N.R."/>
            <person name="Ottesen E."/>
            <person name="Rosenthal R."/>
            <person name="Allen A."/>
            <person name="Leadbetter J.R."/>
            <person name="Paulsen I.T."/>
        </authorList>
    </citation>
    <scope>NUCLEOTIDE SEQUENCE [LARGE SCALE GENOMIC DNA]</scope>
    <source>
        <strain evidence="12">ATCC BAA-887 / DSM 12427 / ZAS-2</strain>
    </source>
</reference>
<dbReference type="GO" id="GO:0006865">
    <property type="term" value="P:amino acid transport"/>
    <property type="evidence" value="ECO:0007669"/>
    <property type="project" value="UniProtKB-KW"/>
</dbReference>
<keyword evidence="6" id="KW-0029">Amino-acid transport</keyword>
<accession>F5YI46</accession>
<dbReference type="InterPro" id="IPR000515">
    <property type="entry name" value="MetI-like"/>
</dbReference>
<proteinExistence type="inferred from homology"/>
<dbReference type="GO" id="GO:0043190">
    <property type="term" value="C:ATP-binding cassette (ABC) transporter complex"/>
    <property type="evidence" value="ECO:0007669"/>
    <property type="project" value="InterPro"/>
</dbReference>
<evidence type="ECO:0000313" key="11">
    <source>
        <dbReference type="EMBL" id="AEF86222.1"/>
    </source>
</evidence>
<evidence type="ECO:0000256" key="5">
    <source>
        <dbReference type="ARBA" id="ARBA00022692"/>
    </source>
</evidence>
<dbReference type="PANTHER" id="PTHR30614">
    <property type="entry name" value="MEMBRANE COMPONENT OF AMINO ACID ABC TRANSPORTER"/>
    <property type="match status" value="1"/>
</dbReference>
<dbReference type="Proteomes" id="UP000009223">
    <property type="component" value="Chromosome"/>
</dbReference>
<keyword evidence="12" id="KW-1185">Reference proteome</keyword>
<feature type="transmembrane region" description="Helical" evidence="9">
    <location>
        <begin position="12"/>
        <end position="35"/>
    </location>
</feature>
<gene>
    <name evidence="11" type="ordered locus">TREPR_0954</name>
</gene>
<evidence type="ECO:0000256" key="7">
    <source>
        <dbReference type="ARBA" id="ARBA00022989"/>
    </source>
</evidence>
<dbReference type="PANTHER" id="PTHR30614:SF0">
    <property type="entry name" value="L-CYSTINE TRANSPORT SYSTEM PERMEASE PROTEIN TCYL"/>
    <property type="match status" value="1"/>
</dbReference>
<dbReference type="HOGENOM" id="CLU_019602_1_1_12"/>
<keyword evidence="5 9" id="KW-0812">Transmembrane</keyword>
<evidence type="ECO:0000256" key="3">
    <source>
        <dbReference type="ARBA" id="ARBA00022448"/>
    </source>
</evidence>
<dbReference type="KEGG" id="tpi:TREPR_0954"/>
<dbReference type="InterPro" id="IPR043429">
    <property type="entry name" value="ArtM/GltK/GlnP/TcyL/YhdX-like"/>
</dbReference>
<dbReference type="InterPro" id="IPR010065">
    <property type="entry name" value="AA_ABC_transptr_permease_3TM"/>
</dbReference>
<comment type="subcellular location">
    <subcellularLocation>
        <location evidence="1">Cell inner membrane</location>
        <topology evidence="1">Multi-pass membrane protein</topology>
    </subcellularLocation>
    <subcellularLocation>
        <location evidence="9">Cell membrane</location>
        <topology evidence="9">Multi-pass membrane protein</topology>
    </subcellularLocation>
</comment>
<name>F5YI46_TREPZ</name>
<evidence type="ECO:0000256" key="8">
    <source>
        <dbReference type="ARBA" id="ARBA00023136"/>
    </source>
</evidence>
<evidence type="ECO:0000256" key="2">
    <source>
        <dbReference type="ARBA" id="ARBA00010072"/>
    </source>
</evidence>
<keyword evidence="4" id="KW-1003">Cell membrane</keyword>
<dbReference type="STRING" id="545694.TREPR_0954"/>
<organism evidence="11 12">
    <name type="scientific">Treponema primitia (strain ATCC BAA-887 / DSM 12427 / ZAS-2)</name>
    <dbReference type="NCBI Taxonomy" id="545694"/>
    <lineage>
        <taxon>Bacteria</taxon>
        <taxon>Pseudomonadati</taxon>
        <taxon>Spirochaetota</taxon>
        <taxon>Spirochaetia</taxon>
        <taxon>Spirochaetales</taxon>
        <taxon>Treponemataceae</taxon>
        <taxon>Treponema</taxon>
    </lineage>
</organism>
<evidence type="ECO:0000313" key="12">
    <source>
        <dbReference type="Proteomes" id="UP000009223"/>
    </source>
</evidence>
<dbReference type="EMBL" id="CP001843">
    <property type="protein sequence ID" value="AEF86222.1"/>
    <property type="molecule type" value="Genomic_DNA"/>
</dbReference>
<keyword evidence="7 9" id="KW-1133">Transmembrane helix</keyword>
<evidence type="ECO:0000256" key="6">
    <source>
        <dbReference type="ARBA" id="ARBA00022970"/>
    </source>
</evidence>
<dbReference type="InterPro" id="IPR035906">
    <property type="entry name" value="MetI-like_sf"/>
</dbReference>
<dbReference type="AlphaFoldDB" id="F5YI46"/>
<sequence length="233" mass="26319">MLRLIGIMLTGAGISLEIFFLTLIFSLPLALPISFGRMSKNRAVRSIINLYLLIMRGTPLILQLIFIYFGPKYFYKFLYETFSATLGSAGFWEGLRSILSYNRFTAVVIAFVLNYAAYFAEIYRGGIESMPKGQYEASKVLGFTRFQTFTRIVMPQVIKRILPATGNEVITLVKDTALAQVIGVAELFHAAQNASAREFSTTPIFVAGLFYLFMNWVVSLAFAKYEKKLSYYS</sequence>
<reference evidence="11 12" key="2">
    <citation type="journal article" date="2011" name="ISME J.">
        <title>RNA-seq reveals cooperative metabolic interactions between two termite-gut spirochete species in co-culture.</title>
        <authorList>
            <person name="Rosenthal A.Z."/>
            <person name="Matson E.G."/>
            <person name="Eldar A."/>
            <person name="Leadbetter J.R."/>
        </authorList>
    </citation>
    <scope>NUCLEOTIDE SEQUENCE [LARGE SCALE GENOMIC DNA]</scope>
    <source>
        <strain evidence="12">ATCC BAA-887 / DSM 12427 / ZAS-2</strain>
    </source>
</reference>
<feature type="transmembrane region" description="Helical" evidence="9">
    <location>
        <begin position="47"/>
        <end position="67"/>
    </location>
</feature>
<evidence type="ECO:0000256" key="4">
    <source>
        <dbReference type="ARBA" id="ARBA00022475"/>
    </source>
</evidence>